<proteinExistence type="predicted"/>
<keyword evidence="4" id="KW-1185">Reference proteome</keyword>
<dbReference type="EMBL" id="JAGTJS010000008">
    <property type="protein sequence ID" value="KAH7260012.1"/>
    <property type="molecule type" value="Genomic_DNA"/>
</dbReference>
<comment type="caution">
    <text evidence="3">The sequence shown here is derived from an EMBL/GenBank/DDBJ whole genome shotgun (WGS) entry which is preliminary data.</text>
</comment>
<dbReference type="Proteomes" id="UP000736672">
    <property type="component" value="Unassembled WGS sequence"/>
</dbReference>
<keyword evidence="2" id="KW-1133">Transmembrane helix</keyword>
<evidence type="ECO:0000313" key="4">
    <source>
        <dbReference type="Proteomes" id="UP000736672"/>
    </source>
</evidence>
<dbReference type="OrthoDB" id="5381672at2759"/>
<feature type="transmembrane region" description="Helical" evidence="2">
    <location>
        <begin position="41"/>
        <end position="63"/>
    </location>
</feature>
<sequence>MGPPSDNFELHSVRTVANDAPRRQTGLAKDEQLLRYRKRSAWIFAFYFPLLVLPWIFTAILMFRPINLHSYINQTGGYTLKDVANLERLCVAVYALTQIAATLGIPIVSTLLAHGAVNSSSTYLRLAAVLIFITAVQPPLQSVLVRDETIPIVTCTPSRCYGDRDGWIVGNDADPEALAKSWRKWIIQRTSEKIISVNTKDTQQYLWSDTPYWLPETKYSSALSRDRGNFEWALGLETLNDDDEPEPLFFASMDSKATCTEGHSSPSGCKGTWPFTASLSLPYTNVEVCVDGDQDTNPWAISRDKQEIKETLWLQVSSWNPDPYDGSDNFNIRCESVSRRGWFELPNHYNGYKPGPLLDLWPSKEELARDFNEYIYERSVLETSQPTPGPLMTAGLAMLGNTSFFRLANRDRDNNVLDLLGRYFMFLGSDNTTQNALNIAMYFANEALLTTAADRPLYSNPGYMISKPKKSLAGLIVITTFIGLQAIGLCLLMAFIYSTPTWTDDLDADALTQIGAQLKDLDEIMSRSQVCGLVGTVEDRGNDETSSVRASSSQEAVSS</sequence>
<reference evidence="3" key="1">
    <citation type="journal article" date="2021" name="Nat. Commun.">
        <title>Genetic determinants of endophytism in the Arabidopsis root mycobiome.</title>
        <authorList>
            <person name="Mesny F."/>
            <person name="Miyauchi S."/>
            <person name="Thiergart T."/>
            <person name="Pickel B."/>
            <person name="Atanasova L."/>
            <person name="Karlsson M."/>
            <person name="Huettel B."/>
            <person name="Barry K.W."/>
            <person name="Haridas S."/>
            <person name="Chen C."/>
            <person name="Bauer D."/>
            <person name="Andreopoulos W."/>
            <person name="Pangilinan J."/>
            <person name="LaButti K."/>
            <person name="Riley R."/>
            <person name="Lipzen A."/>
            <person name="Clum A."/>
            <person name="Drula E."/>
            <person name="Henrissat B."/>
            <person name="Kohler A."/>
            <person name="Grigoriev I.V."/>
            <person name="Martin F.M."/>
            <person name="Hacquard S."/>
        </authorList>
    </citation>
    <scope>NUCLEOTIDE SEQUENCE</scope>
    <source>
        <strain evidence="3">FSSC 5 MPI-SDFR-AT-0091</strain>
    </source>
</reference>
<feature type="transmembrane region" description="Helical" evidence="2">
    <location>
        <begin position="91"/>
        <end position="117"/>
    </location>
</feature>
<feature type="transmembrane region" description="Helical" evidence="2">
    <location>
        <begin position="123"/>
        <end position="140"/>
    </location>
</feature>
<feature type="compositionally biased region" description="Polar residues" evidence="1">
    <location>
        <begin position="544"/>
        <end position="559"/>
    </location>
</feature>
<gene>
    <name evidence="3" type="ORF">B0J15DRAFT_582064</name>
</gene>
<evidence type="ECO:0000313" key="3">
    <source>
        <dbReference type="EMBL" id="KAH7260012.1"/>
    </source>
</evidence>
<name>A0A9P9HMX2_FUSSL</name>
<evidence type="ECO:0000256" key="1">
    <source>
        <dbReference type="SAM" id="MobiDB-lite"/>
    </source>
</evidence>
<keyword evidence="2" id="KW-0812">Transmembrane</keyword>
<feature type="region of interest" description="Disordered" evidence="1">
    <location>
        <begin position="540"/>
        <end position="559"/>
    </location>
</feature>
<accession>A0A9P9HMX2</accession>
<protein>
    <submittedName>
        <fullName evidence="3">Uncharacterized protein</fullName>
    </submittedName>
</protein>
<dbReference type="AlphaFoldDB" id="A0A9P9HMX2"/>
<organism evidence="3 4">
    <name type="scientific">Fusarium solani</name>
    <name type="common">Filamentous fungus</name>
    <dbReference type="NCBI Taxonomy" id="169388"/>
    <lineage>
        <taxon>Eukaryota</taxon>
        <taxon>Fungi</taxon>
        <taxon>Dikarya</taxon>
        <taxon>Ascomycota</taxon>
        <taxon>Pezizomycotina</taxon>
        <taxon>Sordariomycetes</taxon>
        <taxon>Hypocreomycetidae</taxon>
        <taxon>Hypocreales</taxon>
        <taxon>Nectriaceae</taxon>
        <taxon>Fusarium</taxon>
        <taxon>Fusarium solani species complex</taxon>
    </lineage>
</organism>
<keyword evidence="2" id="KW-0472">Membrane</keyword>
<evidence type="ECO:0000256" key="2">
    <source>
        <dbReference type="SAM" id="Phobius"/>
    </source>
</evidence>
<feature type="transmembrane region" description="Helical" evidence="2">
    <location>
        <begin position="472"/>
        <end position="497"/>
    </location>
</feature>